<dbReference type="PANTHER" id="PTHR43506">
    <property type="entry name" value="BIOTIN/LIPOATE A/B PROTEIN LIGASE FAMILY"/>
    <property type="match status" value="1"/>
</dbReference>
<evidence type="ECO:0000313" key="4">
    <source>
        <dbReference type="Proteomes" id="UP001530377"/>
    </source>
</evidence>
<name>A0ABD3SSY7_9STRA</name>
<feature type="region of interest" description="Disordered" evidence="1">
    <location>
        <begin position="100"/>
        <end position="160"/>
    </location>
</feature>
<feature type="domain" description="BPL/LPL catalytic" evidence="2">
    <location>
        <begin position="168"/>
        <end position="229"/>
    </location>
</feature>
<dbReference type="InterPro" id="IPR053264">
    <property type="entry name" value="Lipoate-ligase_2_inactive"/>
</dbReference>
<organism evidence="3 4">
    <name type="scientific">Cyclostephanos tholiformis</name>
    <dbReference type="NCBI Taxonomy" id="382380"/>
    <lineage>
        <taxon>Eukaryota</taxon>
        <taxon>Sar</taxon>
        <taxon>Stramenopiles</taxon>
        <taxon>Ochrophyta</taxon>
        <taxon>Bacillariophyta</taxon>
        <taxon>Coscinodiscophyceae</taxon>
        <taxon>Thalassiosirophycidae</taxon>
        <taxon>Stephanodiscales</taxon>
        <taxon>Stephanodiscaceae</taxon>
        <taxon>Cyclostephanos</taxon>
    </lineage>
</organism>
<protein>
    <recommendedName>
        <fullName evidence="2">BPL/LPL catalytic domain-containing protein</fullName>
    </recommendedName>
</protein>
<evidence type="ECO:0000313" key="3">
    <source>
        <dbReference type="EMBL" id="KAL3827667.1"/>
    </source>
</evidence>
<evidence type="ECO:0000256" key="1">
    <source>
        <dbReference type="SAM" id="MobiDB-lite"/>
    </source>
</evidence>
<dbReference type="Proteomes" id="UP001530377">
    <property type="component" value="Unassembled WGS sequence"/>
</dbReference>
<feature type="domain" description="BPL/LPL catalytic" evidence="2">
    <location>
        <begin position="45"/>
        <end position="100"/>
    </location>
</feature>
<dbReference type="Gene3D" id="3.30.930.10">
    <property type="entry name" value="Bira Bifunctional Protein, Domain 2"/>
    <property type="match status" value="1"/>
</dbReference>
<proteinExistence type="predicted"/>
<dbReference type="SUPFAM" id="SSF55681">
    <property type="entry name" value="Class II aaRS and biotin synthetases"/>
    <property type="match status" value="1"/>
</dbReference>
<dbReference type="EMBL" id="JALLPB020000001">
    <property type="protein sequence ID" value="KAL3827667.1"/>
    <property type="molecule type" value="Genomic_DNA"/>
</dbReference>
<comment type="caution">
    <text evidence="3">The sequence shown here is derived from an EMBL/GenBank/DDBJ whole genome shotgun (WGS) entry which is preliminary data.</text>
</comment>
<dbReference type="AlphaFoldDB" id="A0ABD3SSY7"/>
<dbReference type="Pfam" id="PF21948">
    <property type="entry name" value="LplA-B_cat"/>
    <property type="match status" value="2"/>
</dbReference>
<evidence type="ECO:0000259" key="2">
    <source>
        <dbReference type="Pfam" id="PF21948"/>
    </source>
</evidence>
<reference evidence="3 4" key="1">
    <citation type="submission" date="2024-10" db="EMBL/GenBank/DDBJ databases">
        <title>Updated reference genomes for cyclostephanoid diatoms.</title>
        <authorList>
            <person name="Roberts W.R."/>
            <person name="Alverson A.J."/>
        </authorList>
    </citation>
    <scope>NUCLEOTIDE SEQUENCE [LARGE SCALE GENOMIC DNA]</scope>
    <source>
        <strain evidence="3 4">AJA228-03</strain>
    </source>
</reference>
<accession>A0ABD3SSY7</accession>
<feature type="compositionally biased region" description="Low complexity" evidence="1">
    <location>
        <begin position="138"/>
        <end position="155"/>
    </location>
</feature>
<dbReference type="InterPro" id="IPR045864">
    <property type="entry name" value="aa-tRNA-synth_II/BPL/LPL"/>
</dbReference>
<sequence>MAHDPLPDRNWAIIGTHEPITNGILRPITTTTTCGRNDVYENNRSCVVVMGIGGKPEKLIDVNAVKNDGVLVLRRFTGGGTVVIDHSSLLTTLIMRNNNNNNNNNNNTNNNGDTSSSTTTTGMDGKTMTFHNIPPPARGTSTSTTTTAGGPRAPTVTASDRTNDDDVVAYVENYDVMPTLRLRENDYVLGDRKIGGNAQCISSGGFLHHTSFLWDWNDENMDYLTLPDKRPSYRGDRTHDEFLVRLRDTHGDGGGALAGVVGSSGGGGGHNSERNSLFRHVKDAMSNSFRLEDATLRDALEIANDKFGDLQGWFDSRCRTRVVSL</sequence>
<gene>
    <name evidence="3" type="ORF">ACHAXA_000540</name>
</gene>
<dbReference type="InterPro" id="IPR004143">
    <property type="entry name" value="BPL_LPL_catalytic"/>
</dbReference>
<keyword evidence="4" id="KW-1185">Reference proteome</keyword>
<feature type="compositionally biased region" description="Low complexity" evidence="1">
    <location>
        <begin position="100"/>
        <end position="121"/>
    </location>
</feature>
<dbReference type="PANTHER" id="PTHR43506:SF1">
    <property type="entry name" value="BPL_LPL CATALYTIC DOMAIN-CONTAINING PROTEIN"/>
    <property type="match status" value="1"/>
</dbReference>